<dbReference type="PANTHER" id="PTHR13136:SF11">
    <property type="entry name" value="TESTIS-EXPRESSED PROTEIN 30"/>
    <property type="match status" value="1"/>
</dbReference>
<dbReference type="PANTHER" id="PTHR13136">
    <property type="entry name" value="TESTIS DEVELOPMENT PROTEIN PRTD"/>
    <property type="match status" value="1"/>
</dbReference>
<dbReference type="SUPFAM" id="SSF53474">
    <property type="entry name" value="alpha/beta-Hydrolases"/>
    <property type="match status" value="1"/>
</dbReference>
<proteinExistence type="predicted"/>
<dbReference type="Gene3D" id="3.40.50.1820">
    <property type="entry name" value="alpha/beta hydrolase"/>
    <property type="match status" value="1"/>
</dbReference>
<feature type="domain" description="KANL3/Tex30 alpha/beta hydrolase-like" evidence="1">
    <location>
        <begin position="37"/>
        <end position="228"/>
    </location>
</feature>
<gene>
    <name evidence="2" type="ORF">LuPra_05994</name>
</gene>
<name>A0A143PVV3_LUTPR</name>
<dbReference type="Pfam" id="PF20408">
    <property type="entry name" value="Abhydrolase_11"/>
    <property type="match status" value="1"/>
</dbReference>
<dbReference type="InterPro" id="IPR026555">
    <property type="entry name" value="NSL3/Tex30"/>
</dbReference>
<keyword evidence="2" id="KW-0378">Hydrolase</keyword>
<organism evidence="2 3">
    <name type="scientific">Luteitalea pratensis</name>
    <dbReference type="NCBI Taxonomy" id="1855912"/>
    <lineage>
        <taxon>Bacteria</taxon>
        <taxon>Pseudomonadati</taxon>
        <taxon>Acidobacteriota</taxon>
        <taxon>Vicinamibacteria</taxon>
        <taxon>Vicinamibacterales</taxon>
        <taxon>Vicinamibacteraceae</taxon>
        <taxon>Luteitalea</taxon>
    </lineage>
</organism>
<dbReference type="InterPro" id="IPR029058">
    <property type="entry name" value="AB_hydrolase_fold"/>
</dbReference>
<keyword evidence="3" id="KW-1185">Reference proteome</keyword>
<reference evidence="2 3" key="1">
    <citation type="journal article" date="2016" name="Genome Announc.">
        <title>First Complete Genome Sequence of a Subdivision 6 Acidobacterium Strain.</title>
        <authorList>
            <person name="Huang S."/>
            <person name="Vieira S."/>
            <person name="Bunk B."/>
            <person name="Riedel T."/>
            <person name="Sproer C."/>
            <person name="Overmann J."/>
        </authorList>
    </citation>
    <scope>NUCLEOTIDE SEQUENCE [LARGE SCALE GENOMIC DNA]</scope>
    <source>
        <strain evidence="3">DSM 100886 HEG_-6_39</strain>
    </source>
</reference>
<dbReference type="KEGG" id="abac:LuPra_05994"/>
<protein>
    <submittedName>
        <fullName evidence="2">Putative hydrolase of the alpha/beta-hydrolase fold protein</fullName>
    </submittedName>
</protein>
<accession>A0A143PVV3</accession>
<dbReference type="EMBL" id="CP015136">
    <property type="protein sequence ID" value="AMY12712.1"/>
    <property type="molecule type" value="Genomic_DNA"/>
</dbReference>
<dbReference type="RefSeq" id="WP_157899852.1">
    <property type="nucleotide sequence ID" value="NZ_CP015136.1"/>
</dbReference>
<evidence type="ECO:0000313" key="2">
    <source>
        <dbReference type="EMBL" id="AMY12712.1"/>
    </source>
</evidence>
<evidence type="ECO:0000259" key="1">
    <source>
        <dbReference type="Pfam" id="PF20408"/>
    </source>
</evidence>
<dbReference type="AlphaFoldDB" id="A0A143PVV3"/>
<sequence length="235" mass="25343">MAQLVRPDLYNTEMDAFTIEAPAGGIRATLYESAQPRRTLVLAHGAGAGQGHPWMRARAGDLADRGIRVVTFDFPYITAGRRMPDRTAILLDTWRHVVEHAGHRWAEAPLAIGGKSMGGRMATMLLGEPDAPATIRGCVALGYPLHPPGKPEQLRVAHLGGIRVPLLVVQGERDPFGGPDDIRQAFAAAGARVEVIDVPHGGHGFEVRAKDSRQADVHARVADTVARWLDTLSPL</sequence>
<dbReference type="GO" id="GO:0016787">
    <property type="term" value="F:hydrolase activity"/>
    <property type="evidence" value="ECO:0007669"/>
    <property type="project" value="UniProtKB-KW"/>
</dbReference>
<dbReference type="Proteomes" id="UP000076079">
    <property type="component" value="Chromosome"/>
</dbReference>
<reference evidence="3" key="2">
    <citation type="submission" date="2016-04" db="EMBL/GenBank/DDBJ databases">
        <title>First Complete Genome Sequence of a Subdivision 6 Acidobacterium.</title>
        <authorList>
            <person name="Huang S."/>
            <person name="Vieira S."/>
            <person name="Bunk B."/>
            <person name="Riedel T."/>
            <person name="Sproeer C."/>
            <person name="Overmann J."/>
        </authorList>
    </citation>
    <scope>NUCLEOTIDE SEQUENCE [LARGE SCALE GENOMIC DNA]</scope>
    <source>
        <strain evidence="3">DSM 100886 HEG_-6_39</strain>
    </source>
</reference>
<dbReference type="OrthoDB" id="652634at2"/>
<evidence type="ECO:0000313" key="3">
    <source>
        <dbReference type="Proteomes" id="UP000076079"/>
    </source>
</evidence>
<dbReference type="PATRIC" id="fig|1813736.3.peg.6298"/>
<dbReference type="InterPro" id="IPR046879">
    <property type="entry name" value="KANL3/Tex30_Abhydrolase"/>
</dbReference>
<dbReference type="STRING" id="1855912.LuPra_05994"/>